<name>A0A8D8Q2M5_9HEMI</name>
<dbReference type="GO" id="GO:0044545">
    <property type="term" value="C:NSL complex"/>
    <property type="evidence" value="ECO:0007669"/>
    <property type="project" value="TreeGrafter"/>
</dbReference>
<feature type="compositionally biased region" description="Polar residues" evidence="1">
    <location>
        <begin position="793"/>
        <end position="803"/>
    </location>
</feature>
<feature type="region of interest" description="Disordered" evidence="1">
    <location>
        <begin position="754"/>
        <end position="805"/>
    </location>
</feature>
<dbReference type="SUPFAM" id="SSF53474">
    <property type="entry name" value="alpha/beta-Hydrolases"/>
    <property type="match status" value="1"/>
</dbReference>
<dbReference type="EMBL" id="HBUF01054212">
    <property type="protein sequence ID" value="CAG6623166.1"/>
    <property type="molecule type" value="Transcribed_RNA"/>
</dbReference>
<reference evidence="2" key="1">
    <citation type="submission" date="2021-05" db="EMBL/GenBank/DDBJ databases">
        <authorList>
            <person name="Alioto T."/>
            <person name="Alioto T."/>
            <person name="Gomez Garrido J."/>
        </authorList>
    </citation>
    <scope>NUCLEOTIDE SEQUENCE</scope>
</reference>
<feature type="compositionally biased region" description="Pro residues" evidence="1">
    <location>
        <begin position="670"/>
        <end position="681"/>
    </location>
</feature>
<feature type="compositionally biased region" description="Polar residues" evidence="1">
    <location>
        <begin position="630"/>
        <end position="641"/>
    </location>
</feature>
<dbReference type="InterPro" id="IPR029058">
    <property type="entry name" value="AB_hydrolase_fold"/>
</dbReference>
<organism evidence="2">
    <name type="scientific">Cacopsylla melanoneura</name>
    <dbReference type="NCBI Taxonomy" id="428564"/>
    <lineage>
        <taxon>Eukaryota</taxon>
        <taxon>Metazoa</taxon>
        <taxon>Ecdysozoa</taxon>
        <taxon>Arthropoda</taxon>
        <taxon>Hexapoda</taxon>
        <taxon>Insecta</taxon>
        <taxon>Pterygota</taxon>
        <taxon>Neoptera</taxon>
        <taxon>Paraneoptera</taxon>
        <taxon>Hemiptera</taxon>
        <taxon>Sternorrhyncha</taxon>
        <taxon>Psylloidea</taxon>
        <taxon>Psyllidae</taxon>
        <taxon>Psyllinae</taxon>
        <taxon>Cacopsylla</taxon>
    </lineage>
</organism>
<feature type="region of interest" description="Disordered" evidence="1">
    <location>
        <begin position="659"/>
        <end position="685"/>
    </location>
</feature>
<dbReference type="Gene3D" id="3.40.50.1820">
    <property type="entry name" value="alpha/beta hydrolase"/>
    <property type="match status" value="1"/>
</dbReference>
<feature type="compositionally biased region" description="Basic residues" evidence="1">
    <location>
        <begin position="1"/>
        <end position="11"/>
    </location>
</feature>
<protein>
    <submittedName>
        <fullName evidence="2">KAT8 regulatory NSL complex subunit 3</fullName>
    </submittedName>
</protein>
<sequence length="1025" mass="111845">MMKSARQRKPSPKAPVAPVSHKAIVSSQVVKKDEPEEPEVNDGDFELIRKIRSIAGLGYDPLHGEHAYNRYKGASDLSVPLPTRKLFYVYDTESSDPVRDDEEIDIDTVEEEEPLVDTATANRLLDECEKLIEIYRPRNPDKVELEDTWEENIPKSNWSPGHYKSFSQLIHVLNLDHLSRLSNVGHSSEAILRRVTIEQTGGRLRKLFTSIGWNLKMAQWLHGLLVDKAPVKVLVCYLEAMQVLYAKIPTLVNQVINPSAASLASKNLGLDIITQIITKKSWDPVAPMLSQHKMPKLPLAPVFIVLGSEPLHDLPHNSRTHHWISLFTELGSVIPITSLQTEHDKARMKIATYLDELLYTVRYRVHQTRSEFESAKRPIILVGVNAGSALMCHAALYETVAGVVCLGFSVDTAEGRRGRQGDRLLDVKCPVLFVMGQCATTASEQDLNELRRRMKCISGLIVVGGADDQMRKSKLDLMQERVNQNIVDRAVINEIGSWLSKALTMPKPTLPPRVPVQPPPTTVSLDETTPAPVVSIKNPLTKEERAAARREAKEKGVKRNYYQERKRKMAEMKANNMEISPKKQKLFPAATNSKQTPQLLMVSTAPTILRTSALTTSSKSKKSDSSSRKGATTMTPLSFPSPTGVPVNGSVPQITLVASPAKSSLSPSQPSLPPPPPPVPMSPLTRIVPQKSPQQVASKIIGKVPKIPTSTNSHILPKLASIQTTGQTQGVTIVPKPPASVQQQQIHQTLLQQRKLTPHQQKPKTPSKPSTAPSSTTSSSVPSTSFVTPTKSDIPSTSKSTPSAAVGGNIISLQSLLKNHTSCKPVPAKVNTPGKPVPTNHVKKAVVDSPQQGEGQVTTGTASPAKQQNFRVIGKDNRPRTFNISSLSNVKFLTTGGATVSQATSPVSKPRLSVTMAPPPTTTTSSKPRLSVSMAPPPTATTSSNLLRDLTPAQLLDAPIQFVGDEDDSVIPIDIDSPPLVNSPKKQTVKLIRINKAGINISSGATTPQFTKIYKPQQQGVQKFQ</sequence>
<proteinExistence type="predicted"/>
<feature type="compositionally biased region" description="Low complexity" evidence="1">
    <location>
        <begin position="659"/>
        <end position="669"/>
    </location>
</feature>
<feature type="region of interest" description="Disordered" evidence="1">
    <location>
        <begin position="1"/>
        <end position="41"/>
    </location>
</feature>
<feature type="region of interest" description="Disordered" evidence="1">
    <location>
        <begin position="900"/>
        <end position="945"/>
    </location>
</feature>
<dbReference type="PANTHER" id="PTHR13136:SF16">
    <property type="entry name" value="KAT8 REGULATORY NSL COMPLEX SUBUNIT 3"/>
    <property type="match status" value="1"/>
</dbReference>
<feature type="region of interest" description="Disordered" evidence="1">
    <location>
        <begin position="613"/>
        <end position="646"/>
    </location>
</feature>
<dbReference type="PANTHER" id="PTHR13136">
    <property type="entry name" value="TESTIS DEVELOPMENT PROTEIN PRTD"/>
    <property type="match status" value="1"/>
</dbReference>
<accession>A0A8D8Q2M5</accession>
<feature type="compositionally biased region" description="Low complexity" evidence="1">
    <location>
        <begin position="763"/>
        <end position="792"/>
    </location>
</feature>
<evidence type="ECO:0000313" key="2">
    <source>
        <dbReference type="EMBL" id="CAG6623166.1"/>
    </source>
</evidence>
<feature type="region of interest" description="Disordered" evidence="1">
    <location>
        <begin position="729"/>
        <end position="748"/>
    </location>
</feature>
<dbReference type="GO" id="GO:0045944">
    <property type="term" value="P:positive regulation of transcription by RNA polymerase II"/>
    <property type="evidence" value="ECO:0007669"/>
    <property type="project" value="TreeGrafter"/>
</dbReference>
<evidence type="ECO:0000256" key="1">
    <source>
        <dbReference type="SAM" id="MobiDB-lite"/>
    </source>
</evidence>
<dbReference type="AlphaFoldDB" id="A0A8D8Q2M5"/>
<dbReference type="InterPro" id="IPR026555">
    <property type="entry name" value="NSL3/Tex30"/>
</dbReference>